<dbReference type="InterPro" id="IPR050245">
    <property type="entry name" value="PrsA_foldase"/>
</dbReference>
<dbReference type="PANTHER" id="PTHR47245">
    <property type="entry name" value="PEPTIDYLPROLYL ISOMERASE"/>
    <property type="match status" value="1"/>
</dbReference>
<accession>B0VIL5</accession>
<keyword evidence="1" id="KW-0697">Rotamase</keyword>
<keyword evidence="1" id="KW-0413">Isomerase</keyword>
<reference evidence="4 5" key="1">
    <citation type="journal article" date="2008" name="J. Bacteriol.">
        <title>'Candidatus Cloacamonas acidaminovorans': genome sequence reconstruction provides a first glimpse of a new bacterial division.</title>
        <authorList>
            <person name="Pelletier E."/>
            <person name="Kreimeyer A."/>
            <person name="Bocs S."/>
            <person name="Rouy Z."/>
            <person name="Gyapay G."/>
            <person name="Chouari R."/>
            <person name="Riviere D."/>
            <person name="Ganesan A."/>
            <person name="Daegelen P."/>
            <person name="Sghir A."/>
            <person name="Cohen G.N."/>
            <person name="Medigue C."/>
            <person name="Weissenbach J."/>
            <person name="Le Paslier D."/>
        </authorList>
    </citation>
    <scope>NUCLEOTIDE SEQUENCE [LARGE SCALE GENOMIC DNA]</scope>
    <source>
        <strain evidence="5">Evry</strain>
    </source>
</reference>
<dbReference type="RefSeq" id="WP_015425014.1">
    <property type="nucleotide sequence ID" value="NC_020449.1"/>
</dbReference>
<dbReference type="InterPro" id="IPR046357">
    <property type="entry name" value="PPIase_dom_sf"/>
</dbReference>
<dbReference type="Proteomes" id="UP000002019">
    <property type="component" value="Chromosome"/>
</dbReference>
<dbReference type="HOGENOM" id="CLU_034646_5_3_0"/>
<dbReference type="InterPro" id="IPR000297">
    <property type="entry name" value="PPIase_PpiC"/>
</dbReference>
<dbReference type="OrthoDB" id="14196at2"/>
<dbReference type="SUPFAM" id="SSF54534">
    <property type="entry name" value="FKBP-like"/>
    <property type="match status" value="1"/>
</dbReference>
<keyword evidence="5" id="KW-1185">Reference proteome</keyword>
<organism evidence="4 5">
    <name type="scientific">Cloacimonas acidaminovorans (strain Evry)</name>
    <dbReference type="NCBI Taxonomy" id="459349"/>
    <lineage>
        <taxon>Bacteria</taxon>
        <taxon>Pseudomonadati</taxon>
        <taxon>Candidatus Cloacimonadota</taxon>
        <taxon>Candidatus Cloacimonadia</taxon>
        <taxon>Candidatus Cloacimonadales</taxon>
        <taxon>Candidatus Cloacimonadaceae</taxon>
        <taxon>Candidatus Cloacimonas</taxon>
    </lineage>
</organism>
<dbReference type="AlphaFoldDB" id="B0VIL5"/>
<gene>
    <name evidence="4" type="ordered locus">CLOAM1300</name>
</gene>
<dbReference type="Gene3D" id="3.10.50.40">
    <property type="match status" value="1"/>
</dbReference>
<dbReference type="STRING" id="459349.CLOAM1300"/>
<evidence type="ECO:0000256" key="1">
    <source>
        <dbReference type="PROSITE-ProRule" id="PRU00278"/>
    </source>
</evidence>
<dbReference type="KEGG" id="caci:CLOAM1300"/>
<dbReference type="PROSITE" id="PS50198">
    <property type="entry name" value="PPIC_PPIASE_2"/>
    <property type="match status" value="1"/>
</dbReference>
<evidence type="ECO:0000259" key="3">
    <source>
        <dbReference type="PROSITE" id="PS50198"/>
    </source>
</evidence>
<protein>
    <submittedName>
        <fullName evidence="4">Parvulin-like peptidyl-prolyl isomerase</fullName>
        <ecNumber evidence="4">5.2.1.8</ecNumber>
    </submittedName>
</protein>
<feature type="domain" description="PpiC" evidence="3">
    <location>
        <begin position="134"/>
        <end position="228"/>
    </location>
</feature>
<dbReference type="GO" id="GO:0003755">
    <property type="term" value="F:peptidyl-prolyl cis-trans isomerase activity"/>
    <property type="evidence" value="ECO:0007669"/>
    <property type="project" value="UniProtKB-KW"/>
</dbReference>
<dbReference type="Gene3D" id="1.10.4030.10">
    <property type="entry name" value="Porin chaperone SurA, peptide-binding domain"/>
    <property type="match status" value="1"/>
</dbReference>
<sequence>MQIIAKVFEFEISEQELERECAKVSLAEREKCLEGALKRLIDRCLLLYKAMESGIKISDTEYENAIWELLDEEDPLKLWSTSLEQLTPQEMEKLLKQRLMINKYINSIFPQNIPITNAKIKEFYDEQKEFFLKPEQVRCSHILIRNDNEEAKAKAEQIRREIHNADDFTYFCQKYSDCPSNNVCGDLGWFPRGKMIPEIEEVAFSLTVGEISQPFLSPYGYHILMKTGQSEKEYIPFEDIKDSLYARLQQIEREYKLLRHLAELRKQYASQIVIYNANYLH</sequence>
<proteinExistence type="predicted"/>
<evidence type="ECO:0000313" key="5">
    <source>
        <dbReference type="Proteomes" id="UP000002019"/>
    </source>
</evidence>
<dbReference type="Pfam" id="PF00639">
    <property type="entry name" value="Rotamase"/>
    <property type="match status" value="1"/>
</dbReference>
<dbReference type="eggNOG" id="COG0760">
    <property type="taxonomic scope" value="Bacteria"/>
</dbReference>
<dbReference type="EC" id="5.2.1.8" evidence="4"/>
<feature type="coiled-coil region" evidence="2">
    <location>
        <begin position="141"/>
        <end position="168"/>
    </location>
</feature>
<evidence type="ECO:0000313" key="4">
    <source>
        <dbReference type="EMBL" id="CAO81156.1"/>
    </source>
</evidence>
<keyword evidence="2" id="KW-0175">Coiled coil</keyword>
<dbReference type="InterPro" id="IPR027304">
    <property type="entry name" value="Trigger_fact/SurA_dom_sf"/>
</dbReference>
<dbReference type="EMBL" id="CU466930">
    <property type="protein sequence ID" value="CAO81156.1"/>
    <property type="molecule type" value="Genomic_DNA"/>
</dbReference>
<name>B0VIL5_CLOAI</name>
<dbReference type="PANTHER" id="PTHR47245:SF2">
    <property type="entry name" value="PEPTIDYL-PROLYL CIS-TRANS ISOMERASE HP_0175-RELATED"/>
    <property type="match status" value="1"/>
</dbReference>
<evidence type="ECO:0000256" key="2">
    <source>
        <dbReference type="SAM" id="Coils"/>
    </source>
</evidence>
<dbReference type="SUPFAM" id="SSF109998">
    <property type="entry name" value="Triger factor/SurA peptide-binding domain-like"/>
    <property type="match status" value="1"/>
</dbReference>